<dbReference type="SMART" id="SM00530">
    <property type="entry name" value="HTH_XRE"/>
    <property type="match status" value="1"/>
</dbReference>
<dbReference type="PANTHER" id="PTHR46797">
    <property type="entry name" value="HTH-TYPE TRANSCRIPTIONAL REGULATOR"/>
    <property type="match status" value="1"/>
</dbReference>
<dbReference type="InterPro" id="IPR010982">
    <property type="entry name" value="Lambda_DNA-bd_dom_sf"/>
</dbReference>
<dbReference type="Gene3D" id="1.10.260.40">
    <property type="entry name" value="lambda repressor-like DNA-binding domains"/>
    <property type="match status" value="1"/>
</dbReference>
<gene>
    <name evidence="3" type="ORF">ACFOYW_17165</name>
</gene>
<dbReference type="Pfam" id="PF13560">
    <property type="entry name" value="HTH_31"/>
    <property type="match status" value="1"/>
</dbReference>
<feature type="domain" description="HTH cro/C1-type" evidence="2">
    <location>
        <begin position="15"/>
        <end position="69"/>
    </location>
</feature>
<evidence type="ECO:0000313" key="3">
    <source>
        <dbReference type="EMBL" id="MFC4245100.1"/>
    </source>
</evidence>
<keyword evidence="1" id="KW-0238">DNA-binding</keyword>
<dbReference type="InterPro" id="IPR050807">
    <property type="entry name" value="TransReg_Diox_bact_type"/>
</dbReference>
<evidence type="ECO:0000313" key="4">
    <source>
        <dbReference type="Proteomes" id="UP001595900"/>
    </source>
</evidence>
<dbReference type="PANTHER" id="PTHR46797:SF1">
    <property type="entry name" value="METHYLPHOSPHONATE SYNTHASE"/>
    <property type="match status" value="1"/>
</dbReference>
<accession>A0ABV8Q9W4</accession>
<evidence type="ECO:0000256" key="1">
    <source>
        <dbReference type="ARBA" id="ARBA00023125"/>
    </source>
</evidence>
<evidence type="ECO:0000259" key="2">
    <source>
        <dbReference type="PROSITE" id="PS50943"/>
    </source>
</evidence>
<reference evidence="4" key="1">
    <citation type="journal article" date="2019" name="Int. J. Syst. Evol. Microbiol.">
        <title>The Global Catalogue of Microorganisms (GCM) 10K type strain sequencing project: providing services to taxonomists for standard genome sequencing and annotation.</title>
        <authorList>
            <consortium name="The Broad Institute Genomics Platform"/>
            <consortium name="The Broad Institute Genome Sequencing Center for Infectious Disease"/>
            <person name="Wu L."/>
            <person name="Ma J."/>
        </authorList>
    </citation>
    <scope>NUCLEOTIDE SEQUENCE [LARGE SCALE GENOMIC DNA]</scope>
    <source>
        <strain evidence="4">CGMCC 1.10363</strain>
    </source>
</reference>
<dbReference type="EMBL" id="JBHSCN010000020">
    <property type="protein sequence ID" value="MFC4245100.1"/>
    <property type="molecule type" value="Genomic_DNA"/>
</dbReference>
<dbReference type="RefSeq" id="WP_390231837.1">
    <property type="nucleotide sequence ID" value="NZ_JBHSCN010000020.1"/>
</dbReference>
<protein>
    <submittedName>
        <fullName evidence="3">Helix-turn-helix domain-containing protein</fullName>
    </submittedName>
</protein>
<organism evidence="3 4">
    <name type="scientific">Gryllotalpicola reticulitermitis</name>
    <dbReference type="NCBI Taxonomy" id="1184153"/>
    <lineage>
        <taxon>Bacteria</taxon>
        <taxon>Bacillati</taxon>
        <taxon>Actinomycetota</taxon>
        <taxon>Actinomycetes</taxon>
        <taxon>Micrococcales</taxon>
        <taxon>Microbacteriaceae</taxon>
        <taxon>Gryllotalpicola</taxon>
    </lineage>
</organism>
<dbReference type="SUPFAM" id="SSF47413">
    <property type="entry name" value="lambda repressor-like DNA-binding domains"/>
    <property type="match status" value="1"/>
</dbReference>
<comment type="caution">
    <text evidence="3">The sequence shown here is derived from an EMBL/GenBank/DDBJ whole genome shotgun (WGS) entry which is preliminary data.</text>
</comment>
<dbReference type="CDD" id="cd00093">
    <property type="entry name" value="HTH_XRE"/>
    <property type="match status" value="1"/>
</dbReference>
<keyword evidence="4" id="KW-1185">Reference proteome</keyword>
<proteinExistence type="predicted"/>
<dbReference type="Proteomes" id="UP001595900">
    <property type="component" value="Unassembled WGS sequence"/>
</dbReference>
<dbReference type="PROSITE" id="PS50943">
    <property type="entry name" value="HTH_CROC1"/>
    <property type="match status" value="1"/>
</dbReference>
<sequence>MQLAAWSSITFGQHLKRARHARGLTQEQLANKVEMHAANLRRLERGAANPSLSTMARLAAGLEVELHELVRGIPRDPE</sequence>
<dbReference type="InterPro" id="IPR001387">
    <property type="entry name" value="Cro/C1-type_HTH"/>
</dbReference>
<name>A0ABV8Q9W4_9MICO</name>